<dbReference type="InterPro" id="IPR029056">
    <property type="entry name" value="Ribokinase-like"/>
</dbReference>
<keyword evidence="23" id="KW-1185">Reference proteome</keyword>
<dbReference type="Gene3D" id="3.40.50.10260">
    <property type="entry name" value="YjeF N-terminal domain"/>
    <property type="match status" value="1"/>
</dbReference>
<comment type="similarity">
    <text evidence="17">Belongs to the NnrD/CARKD family.</text>
</comment>
<dbReference type="NCBIfam" id="TIGR00196">
    <property type="entry name" value="yjeF_cterm"/>
    <property type="match status" value="1"/>
</dbReference>
<evidence type="ECO:0000256" key="19">
    <source>
        <dbReference type="PIRNR" id="PIRNR017184"/>
    </source>
</evidence>
<comment type="function">
    <text evidence="14 19">Bifunctional enzyme that catalyzes the epimerization of the S- and R-forms of NAD(P)HX and the dehydration of the S-form of NAD(P)HX at the expense of ADP, which is converted to AMP. This allows the repair of both epimers of NAD(P)HX, a damaged form of NAD(P)H that is a result of enzymatic or heat-dependent hydration.</text>
</comment>
<feature type="binding site" evidence="18">
    <location>
        <begin position="133"/>
        <end position="139"/>
    </location>
    <ligand>
        <name>(6S)-NADPHX</name>
        <dbReference type="ChEBI" id="CHEBI:64076"/>
    </ligand>
</feature>
<dbReference type="InterPro" id="IPR036652">
    <property type="entry name" value="YjeF_N_dom_sf"/>
</dbReference>
<name>A0A418X114_9BURK</name>
<dbReference type="SUPFAM" id="SSF53613">
    <property type="entry name" value="Ribokinase-like"/>
    <property type="match status" value="1"/>
</dbReference>
<keyword evidence="8 17" id="KW-0521">NADP</keyword>
<keyword evidence="6 17" id="KW-0547">Nucleotide-binding</keyword>
<dbReference type="OrthoDB" id="9806925at2"/>
<evidence type="ECO:0000256" key="18">
    <source>
        <dbReference type="HAMAP-Rule" id="MF_01966"/>
    </source>
</evidence>
<comment type="caution">
    <text evidence="18">Lacks conserved residue(s) required for the propagation of feature annotation.</text>
</comment>
<dbReference type="GO" id="GO:0046496">
    <property type="term" value="P:nicotinamide nucleotide metabolic process"/>
    <property type="evidence" value="ECO:0007669"/>
    <property type="project" value="UniProtKB-UniRule"/>
</dbReference>
<feature type="binding site" evidence="18">
    <location>
        <position position="63"/>
    </location>
    <ligand>
        <name>K(+)</name>
        <dbReference type="ChEBI" id="CHEBI:29103"/>
    </ligand>
</feature>
<dbReference type="GO" id="GO:0046872">
    <property type="term" value="F:metal ion binding"/>
    <property type="evidence" value="ECO:0007669"/>
    <property type="project" value="UniProtKB-UniRule"/>
</dbReference>
<feature type="binding site" evidence="17">
    <location>
        <position position="265"/>
    </location>
    <ligand>
        <name>(6S)-NADPHX</name>
        <dbReference type="ChEBI" id="CHEBI:64076"/>
    </ligand>
</feature>
<comment type="similarity">
    <text evidence="4 19">In the C-terminal section; belongs to the NnrD/CARKD family.</text>
</comment>
<evidence type="ECO:0000256" key="16">
    <source>
        <dbReference type="ARBA" id="ARBA00049209"/>
    </source>
</evidence>
<evidence type="ECO:0000256" key="8">
    <source>
        <dbReference type="ARBA" id="ARBA00022857"/>
    </source>
</evidence>
<evidence type="ECO:0000256" key="11">
    <source>
        <dbReference type="ARBA" id="ARBA00023235"/>
    </source>
</evidence>
<evidence type="ECO:0000256" key="5">
    <source>
        <dbReference type="ARBA" id="ARBA00022723"/>
    </source>
</evidence>
<feature type="binding site" evidence="17">
    <location>
        <begin position="409"/>
        <end position="413"/>
    </location>
    <ligand>
        <name>AMP</name>
        <dbReference type="ChEBI" id="CHEBI:456215"/>
    </ligand>
</feature>
<dbReference type="InterPro" id="IPR004443">
    <property type="entry name" value="YjeF_N_dom"/>
</dbReference>
<feature type="binding site" evidence="18">
    <location>
        <position position="162"/>
    </location>
    <ligand>
        <name>(6S)-NADPHX</name>
        <dbReference type="ChEBI" id="CHEBI:64076"/>
    </ligand>
</feature>
<evidence type="ECO:0000313" key="22">
    <source>
        <dbReference type="EMBL" id="RJG06035.1"/>
    </source>
</evidence>
<feature type="binding site" evidence="17">
    <location>
        <position position="372"/>
    </location>
    <ligand>
        <name>(6S)-NADPHX</name>
        <dbReference type="ChEBI" id="CHEBI:64076"/>
    </ligand>
</feature>
<dbReference type="EC" id="4.2.1.136" evidence="19"/>
<dbReference type="PANTHER" id="PTHR12592">
    <property type="entry name" value="ATP-DEPENDENT (S)-NAD(P)H-HYDRATE DEHYDRATASE FAMILY MEMBER"/>
    <property type="match status" value="1"/>
</dbReference>
<dbReference type="PROSITE" id="PS51383">
    <property type="entry name" value="YJEF_C_3"/>
    <property type="match status" value="1"/>
</dbReference>
<evidence type="ECO:0000256" key="6">
    <source>
        <dbReference type="ARBA" id="ARBA00022741"/>
    </source>
</evidence>
<gene>
    <name evidence="17" type="primary">nnrD</name>
    <name evidence="18" type="synonym">nnrE</name>
    <name evidence="22" type="ORF">D3870_08445</name>
</gene>
<dbReference type="CDD" id="cd01171">
    <property type="entry name" value="YXKO-related"/>
    <property type="match status" value="1"/>
</dbReference>
<evidence type="ECO:0000313" key="23">
    <source>
        <dbReference type="Proteomes" id="UP000285190"/>
    </source>
</evidence>
<feature type="domain" description="YjeF C-terminal" evidence="20">
    <location>
        <begin position="230"/>
        <end position="499"/>
    </location>
</feature>
<comment type="subunit">
    <text evidence="17">Homotetramer.</text>
</comment>
<dbReference type="Proteomes" id="UP000285190">
    <property type="component" value="Unassembled WGS sequence"/>
</dbReference>
<dbReference type="Gene3D" id="3.40.1190.20">
    <property type="match status" value="1"/>
</dbReference>
<feature type="binding site" evidence="18">
    <location>
        <position position="129"/>
    </location>
    <ligand>
        <name>K(+)</name>
        <dbReference type="ChEBI" id="CHEBI:29103"/>
    </ligand>
</feature>
<dbReference type="GO" id="GO:0052855">
    <property type="term" value="F:ADP-dependent NAD(P)H-hydrate dehydratase activity"/>
    <property type="evidence" value="ECO:0007669"/>
    <property type="project" value="UniProtKB-UniRule"/>
</dbReference>
<comment type="similarity">
    <text evidence="18">Belongs to the NnrE/AIBP family.</text>
</comment>
<dbReference type="SUPFAM" id="SSF64153">
    <property type="entry name" value="YjeF N-terminal domain-like"/>
    <property type="match status" value="1"/>
</dbReference>
<protein>
    <recommendedName>
        <fullName evidence="19">Bifunctional NAD(P)H-hydrate repair enzyme</fullName>
    </recommendedName>
    <alternativeName>
        <fullName evidence="19">Nicotinamide nucleotide repair protein</fullName>
    </alternativeName>
    <domain>
        <recommendedName>
            <fullName evidence="19">ADP-dependent (S)-NAD(P)H-hydrate dehydratase</fullName>
            <ecNumber evidence="19">4.2.1.136</ecNumber>
        </recommendedName>
        <alternativeName>
            <fullName evidence="19">ADP-dependent NAD(P)HX dehydratase</fullName>
        </alternativeName>
    </domain>
    <domain>
        <recommendedName>
            <fullName evidence="19">NAD(P)H-hydrate epimerase</fullName>
            <ecNumber evidence="19">5.1.99.6</ecNumber>
        </recommendedName>
    </domain>
</protein>
<evidence type="ECO:0000259" key="21">
    <source>
        <dbReference type="PROSITE" id="PS51385"/>
    </source>
</evidence>
<dbReference type="EMBL" id="QYUN01000002">
    <property type="protein sequence ID" value="RJG06035.1"/>
    <property type="molecule type" value="Genomic_DNA"/>
</dbReference>
<dbReference type="PIRSF" id="PIRSF017184">
    <property type="entry name" value="Nnr"/>
    <property type="match status" value="1"/>
</dbReference>
<comment type="caution">
    <text evidence="22">The sequence shown here is derived from an EMBL/GenBank/DDBJ whole genome shotgun (WGS) entry which is preliminary data.</text>
</comment>
<proteinExistence type="inferred from homology"/>
<sequence>MPSPTALFSASEIRDIERAAQTTLPAGTLMQRAGEAAAELALELIQSAGDTANVLILAGPGNNGGDALEAAYRLAQGSLEVTIVLCADPARQPLNARQALLRAQSSAACFVDTDLRDDLFAEKWDLVIDGLFGIGLTRAIDSTVRPLVQAVNVLACPVLSLDVPSGLDADTGNIVGENGIAIRASHTITFIGNKPGLHTAHGKDYAGAVRVASLDIDEACFIPFHAELNDVRLFSSHLRLRMHNSHKGSYGDVTVIGGARGMGGAAILAARAAAKSGAGRVYAAFIDDAPTHDSLQPELMCRNAVDHDFASGTFVAGPGLGISSTARNILERALNAQVPLVLDADALNLIAADTKLQTLAARHASPLILTPHPLEAARLLGVSSATIQDDRLAAARQLARLFNATIVLKGSGTVIATPGDNAVINTTGNPALATAGTGDVLAGMCGALLAQGWPEREAAVGAAWLHGHAADVLVEQGIGPTGLTASELIPAIRASLNQLINKNAQHGRTL</sequence>
<comment type="catalytic activity">
    <reaction evidence="16 17 19">
        <text>(6S)-NADPHX + ADP = AMP + phosphate + NADPH + H(+)</text>
        <dbReference type="Rhea" id="RHEA:32235"/>
        <dbReference type="ChEBI" id="CHEBI:15378"/>
        <dbReference type="ChEBI" id="CHEBI:43474"/>
        <dbReference type="ChEBI" id="CHEBI:57783"/>
        <dbReference type="ChEBI" id="CHEBI:64076"/>
        <dbReference type="ChEBI" id="CHEBI:456215"/>
        <dbReference type="ChEBI" id="CHEBI:456216"/>
        <dbReference type="EC" id="4.2.1.136"/>
    </reaction>
</comment>
<dbReference type="GO" id="GO:0110051">
    <property type="term" value="P:metabolite repair"/>
    <property type="evidence" value="ECO:0007669"/>
    <property type="project" value="TreeGrafter"/>
</dbReference>
<keyword evidence="7 17" id="KW-0067">ATP-binding</keyword>
<dbReference type="HAMAP" id="MF_01966">
    <property type="entry name" value="NADHX_epimerase"/>
    <property type="match status" value="1"/>
</dbReference>
<dbReference type="NCBIfam" id="TIGR00197">
    <property type="entry name" value="yjeF_nterm"/>
    <property type="match status" value="1"/>
</dbReference>
<evidence type="ECO:0000256" key="12">
    <source>
        <dbReference type="ARBA" id="ARBA00023239"/>
    </source>
</evidence>
<evidence type="ECO:0000259" key="20">
    <source>
        <dbReference type="PROSITE" id="PS51383"/>
    </source>
</evidence>
<dbReference type="GO" id="GO:0052856">
    <property type="term" value="F:NAD(P)HX epimerase activity"/>
    <property type="evidence" value="ECO:0007669"/>
    <property type="project" value="UniProtKB-UniRule"/>
</dbReference>
<dbReference type="GO" id="GO:0005524">
    <property type="term" value="F:ATP binding"/>
    <property type="evidence" value="ECO:0007669"/>
    <property type="project" value="UniProtKB-UniRule"/>
</dbReference>
<dbReference type="Pfam" id="PF01256">
    <property type="entry name" value="Carb_kinase"/>
    <property type="match status" value="1"/>
</dbReference>
<comment type="catalytic activity">
    <reaction evidence="1 18 19">
        <text>(6R)-NADHX = (6S)-NADHX</text>
        <dbReference type="Rhea" id="RHEA:32215"/>
        <dbReference type="ChEBI" id="CHEBI:64074"/>
        <dbReference type="ChEBI" id="CHEBI:64075"/>
        <dbReference type="EC" id="5.1.99.6"/>
    </reaction>
</comment>
<keyword evidence="9 18" id="KW-0630">Potassium</keyword>
<organism evidence="22 23">
    <name type="scientific">Noviherbaspirillum cavernae</name>
    <dbReference type="NCBI Taxonomy" id="2320862"/>
    <lineage>
        <taxon>Bacteria</taxon>
        <taxon>Pseudomonadati</taxon>
        <taxon>Pseudomonadota</taxon>
        <taxon>Betaproteobacteria</taxon>
        <taxon>Burkholderiales</taxon>
        <taxon>Oxalobacteraceae</taxon>
        <taxon>Noviherbaspirillum</taxon>
    </lineage>
</organism>
<reference evidence="22 23" key="1">
    <citation type="submission" date="2018-09" db="EMBL/GenBank/DDBJ databases">
        <authorList>
            <person name="Zhu H."/>
        </authorList>
    </citation>
    <scope>NUCLEOTIDE SEQUENCE [LARGE SCALE GENOMIC DNA]</scope>
    <source>
        <strain evidence="22 23">K2R10-39</strain>
    </source>
</reference>
<feature type="domain" description="YjeF N-terminal" evidence="21">
    <location>
        <begin position="13"/>
        <end position="222"/>
    </location>
</feature>
<accession>A0A418X114</accession>
<keyword evidence="11 18" id="KW-0413">Isomerase</keyword>
<evidence type="ECO:0000256" key="10">
    <source>
        <dbReference type="ARBA" id="ARBA00023027"/>
    </source>
</evidence>
<keyword evidence="12 17" id="KW-0456">Lyase</keyword>
<evidence type="ECO:0000256" key="9">
    <source>
        <dbReference type="ARBA" id="ARBA00022958"/>
    </source>
</evidence>
<dbReference type="EC" id="5.1.99.6" evidence="19"/>
<evidence type="ECO:0000256" key="3">
    <source>
        <dbReference type="ARBA" id="ARBA00006001"/>
    </source>
</evidence>
<feature type="binding site" evidence="17">
    <location>
        <position position="438"/>
    </location>
    <ligand>
        <name>AMP</name>
        <dbReference type="ChEBI" id="CHEBI:456215"/>
    </ligand>
</feature>
<dbReference type="HAMAP" id="MF_01965">
    <property type="entry name" value="NADHX_dehydratase"/>
    <property type="match status" value="1"/>
</dbReference>
<dbReference type="InterPro" id="IPR000631">
    <property type="entry name" value="CARKD"/>
</dbReference>
<evidence type="ECO:0000256" key="14">
    <source>
        <dbReference type="ARBA" id="ARBA00025153"/>
    </source>
</evidence>
<feature type="binding site" evidence="17">
    <location>
        <position position="319"/>
    </location>
    <ligand>
        <name>(6S)-NADPHX</name>
        <dbReference type="ChEBI" id="CHEBI:64076"/>
    </ligand>
</feature>
<feature type="binding site" evidence="18">
    <location>
        <begin position="62"/>
        <end position="66"/>
    </location>
    <ligand>
        <name>(6S)-NADPHX</name>
        <dbReference type="ChEBI" id="CHEBI:64076"/>
    </ligand>
</feature>
<dbReference type="PROSITE" id="PS51385">
    <property type="entry name" value="YJEF_N"/>
    <property type="match status" value="1"/>
</dbReference>
<evidence type="ECO:0000256" key="7">
    <source>
        <dbReference type="ARBA" id="ARBA00022840"/>
    </source>
</evidence>
<comment type="catalytic activity">
    <reaction evidence="15 17 19">
        <text>(6S)-NADHX + ADP = AMP + phosphate + NADH + H(+)</text>
        <dbReference type="Rhea" id="RHEA:32223"/>
        <dbReference type="ChEBI" id="CHEBI:15378"/>
        <dbReference type="ChEBI" id="CHEBI:43474"/>
        <dbReference type="ChEBI" id="CHEBI:57945"/>
        <dbReference type="ChEBI" id="CHEBI:64074"/>
        <dbReference type="ChEBI" id="CHEBI:456215"/>
        <dbReference type="ChEBI" id="CHEBI:456216"/>
        <dbReference type="EC" id="4.2.1.136"/>
    </reaction>
</comment>
<dbReference type="RefSeq" id="WP_119738249.1">
    <property type="nucleotide sequence ID" value="NZ_QYUN01000002.1"/>
</dbReference>
<dbReference type="InterPro" id="IPR030677">
    <property type="entry name" value="Nnr"/>
</dbReference>
<dbReference type="AlphaFoldDB" id="A0A418X114"/>
<evidence type="ECO:0000256" key="13">
    <source>
        <dbReference type="ARBA" id="ARBA00023268"/>
    </source>
</evidence>
<comment type="function">
    <text evidence="17">Catalyzes the dehydration of the S-form of NAD(P)HX at the expense of ADP, which is converted to AMP. Together with NAD(P)HX epimerase, which catalyzes the epimerization of the S- and R-forms, the enzyme allows the repair of both epimers of NAD(P)HX, a damaged form of NAD(P)H that is a result of enzymatic or heat-dependent hydration.</text>
</comment>
<evidence type="ECO:0000256" key="1">
    <source>
        <dbReference type="ARBA" id="ARBA00000013"/>
    </source>
</evidence>
<comment type="catalytic activity">
    <reaction evidence="2 18 19">
        <text>(6R)-NADPHX = (6S)-NADPHX</text>
        <dbReference type="Rhea" id="RHEA:32227"/>
        <dbReference type="ChEBI" id="CHEBI:64076"/>
        <dbReference type="ChEBI" id="CHEBI:64077"/>
        <dbReference type="EC" id="5.1.99.6"/>
    </reaction>
</comment>
<comment type="function">
    <text evidence="18">Catalyzes the epimerization of the S- and R-forms of NAD(P)HX, a damaged form of NAD(P)H that is a result of enzymatic or heat-dependent hydration. This is a prerequisite for the S-specific NAD(P)H-hydrate dehydratase to allow the repair of both epimers of NAD(P)HX.</text>
</comment>
<keyword evidence="5 18" id="KW-0479">Metal-binding</keyword>
<evidence type="ECO:0000256" key="17">
    <source>
        <dbReference type="HAMAP-Rule" id="MF_01965"/>
    </source>
</evidence>
<keyword evidence="10 17" id="KW-0520">NAD</keyword>
<keyword evidence="13" id="KW-0511">Multifunctional enzyme</keyword>
<feature type="binding site" evidence="18">
    <location>
        <position position="165"/>
    </location>
    <ligand>
        <name>K(+)</name>
        <dbReference type="ChEBI" id="CHEBI:29103"/>
    </ligand>
</feature>
<comment type="similarity">
    <text evidence="3 19">In the N-terminal section; belongs to the NnrE/AIBP family.</text>
</comment>
<feature type="binding site" evidence="17">
    <location>
        <position position="439"/>
    </location>
    <ligand>
        <name>(6S)-NADPHX</name>
        <dbReference type="ChEBI" id="CHEBI:64076"/>
    </ligand>
</feature>
<comment type="cofactor">
    <cofactor evidence="18 19">
        <name>K(+)</name>
        <dbReference type="ChEBI" id="CHEBI:29103"/>
    </cofactor>
    <text evidence="18 19">Binds 1 potassium ion per subunit.</text>
</comment>
<evidence type="ECO:0000256" key="4">
    <source>
        <dbReference type="ARBA" id="ARBA00009524"/>
    </source>
</evidence>
<dbReference type="PANTHER" id="PTHR12592:SF0">
    <property type="entry name" value="ATP-DEPENDENT (S)-NAD(P)H-HYDRATE DEHYDRATASE"/>
    <property type="match status" value="1"/>
</dbReference>
<comment type="cofactor">
    <cofactor evidence="17">
        <name>Mg(2+)</name>
        <dbReference type="ChEBI" id="CHEBI:18420"/>
    </cofactor>
</comment>
<evidence type="ECO:0000256" key="2">
    <source>
        <dbReference type="ARBA" id="ARBA00000909"/>
    </source>
</evidence>
<dbReference type="Pfam" id="PF03853">
    <property type="entry name" value="YjeF_N"/>
    <property type="match status" value="1"/>
</dbReference>
<evidence type="ECO:0000256" key="15">
    <source>
        <dbReference type="ARBA" id="ARBA00048238"/>
    </source>
</evidence>